<feature type="region of interest" description="Disordered" evidence="5">
    <location>
        <begin position="167"/>
        <end position="214"/>
    </location>
</feature>
<keyword evidence="8" id="KW-1185">Reference proteome</keyword>
<dbReference type="GO" id="GO:0003677">
    <property type="term" value="F:DNA binding"/>
    <property type="evidence" value="ECO:0007669"/>
    <property type="project" value="UniProtKB-KW"/>
</dbReference>
<dbReference type="STRING" id="4537.A0A0E0KFY7"/>
<evidence type="ECO:0000313" key="7">
    <source>
        <dbReference type="EnsemblPlants" id="OPUNC03G22730.1"/>
    </source>
</evidence>
<sequence>MASADGLPPGLRFDPSDDELVSRYLLRRIQQKPLPLDGVIVDADPLSAPPWKLLADHTQGDDAFFFAEARAKNGKGKRQKRTVEGGGFWQGQRMAVDGERLLVPGDGGEGCDGNGGLEITWRKYVLSFFAEGERGSSGWVMHEYAVTSPADLASSALRLYRVRFSGHGKKRKREPQCPGSNDDDGDRERAAPRRAMAGTTPADGTDQGSYGVIDGDSSLVSHGLPAEEANATAGADIALFHGLPGQIVLPAEDDIDLYSSAESLFHGAKIQTALLGEERCPPPQVAPPTDALVPLLQDQNSSSDVVDMPEGIDDDELQWPRRESDMPDLLVSQTEGTEQGSSGVIGDDYWMVFHGLSDLIALPEEEGDATGGAGAETQEIALLDDERRPPPLAAPPAAALQSQNSSDVMGDSSLLLPDLPEKIDGDELQRSLRESDMPGLFFSQTEEASAGGGVRAAAALNKQSISSPLGVMDSEVPMALSDLEFPESMPLSDLEFPESIDEVLSYIDFTTDDTSCLDFDMDDLFSDMPAD</sequence>
<protein>
    <recommendedName>
        <fullName evidence="6">NAC domain-containing protein</fullName>
    </recommendedName>
</protein>
<reference evidence="7" key="2">
    <citation type="submission" date="2018-05" db="EMBL/GenBank/DDBJ databases">
        <title>OpunRS2 (Oryza punctata Reference Sequence Version 2).</title>
        <authorList>
            <person name="Zhang J."/>
            <person name="Kudrna D."/>
            <person name="Lee S."/>
            <person name="Talag J."/>
            <person name="Welchert J."/>
            <person name="Wing R.A."/>
        </authorList>
    </citation>
    <scope>NUCLEOTIDE SEQUENCE [LARGE SCALE GENOMIC DNA]</scope>
</reference>
<evidence type="ECO:0000256" key="5">
    <source>
        <dbReference type="SAM" id="MobiDB-lite"/>
    </source>
</evidence>
<organism evidence="7">
    <name type="scientific">Oryza punctata</name>
    <name type="common">Red rice</name>
    <dbReference type="NCBI Taxonomy" id="4537"/>
    <lineage>
        <taxon>Eukaryota</taxon>
        <taxon>Viridiplantae</taxon>
        <taxon>Streptophyta</taxon>
        <taxon>Embryophyta</taxon>
        <taxon>Tracheophyta</taxon>
        <taxon>Spermatophyta</taxon>
        <taxon>Magnoliopsida</taxon>
        <taxon>Liliopsida</taxon>
        <taxon>Poales</taxon>
        <taxon>Poaceae</taxon>
        <taxon>BOP clade</taxon>
        <taxon>Oryzoideae</taxon>
        <taxon>Oryzeae</taxon>
        <taxon>Oryzinae</taxon>
        <taxon>Oryza</taxon>
    </lineage>
</organism>
<evidence type="ECO:0000256" key="3">
    <source>
        <dbReference type="ARBA" id="ARBA00023163"/>
    </source>
</evidence>
<feature type="region of interest" description="Disordered" evidence="5">
    <location>
        <begin position="387"/>
        <end position="409"/>
    </location>
</feature>
<accession>A0A0E0KFY7</accession>
<dbReference type="AlphaFoldDB" id="A0A0E0KFY7"/>
<dbReference type="GO" id="GO:0006355">
    <property type="term" value="P:regulation of DNA-templated transcription"/>
    <property type="evidence" value="ECO:0007669"/>
    <property type="project" value="InterPro"/>
</dbReference>
<dbReference type="PROSITE" id="PS51005">
    <property type="entry name" value="NAC"/>
    <property type="match status" value="1"/>
</dbReference>
<dbReference type="SUPFAM" id="SSF101941">
    <property type="entry name" value="NAC domain"/>
    <property type="match status" value="1"/>
</dbReference>
<keyword evidence="2" id="KW-0238">DNA-binding</keyword>
<dbReference type="Gene3D" id="2.170.150.80">
    <property type="entry name" value="NAC domain"/>
    <property type="match status" value="1"/>
</dbReference>
<evidence type="ECO:0000256" key="2">
    <source>
        <dbReference type="ARBA" id="ARBA00023125"/>
    </source>
</evidence>
<name>A0A0E0KFY7_ORYPU</name>
<dbReference type="PANTHER" id="PTHR31719:SF88">
    <property type="entry name" value="OS07G0272700 PROTEIN"/>
    <property type="match status" value="1"/>
</dbReference>
<dbReference type="OMA" id="VIGDDYW"/>
<feature type="domain" description="NAC" evidence="6">
    <location>
        <begin position="7"/>
        <end position="165"/>
    </location>
</feature>
<dbReference type="Gramene" id="OPUNC03G22730.1">
    <property type="protein sequence ID" value="OPUNC03G22730.1"/>
    <property type="gene ID" value="OPUNC03G22730"/>
</dbReference>
<evidence type="ECO:0000256" key="4">
    <source>
        <dbReference type="ARBA" id="ARBA00023242"/>
    </source>
</evidence>
<evidence type="ECO:0000313" key="8">
    <source>
        <dbReference type="Proteomes" id="UP000026962"/>
    </source>
</evidence>
<proteinExistence type="predicted"/>
<dbReference type="EnsemblPlants" id="OPUNC03G22730.1">
    <property type="protein sequence ID" value="OPUNC03G22730.1"/>
    <property type="gene ID" value="OPUNC03G22730"/>
</dbReference>
<keyword evidence="3" id="KW-0804">Transcription</keyword>
<keyword evidence="4" id="KW-0539">Nucleus</keyword>
<dbReference type="Proteomes" id="UP000026962">
    <property type="component" value="Chromosome 3"/>
</dbReference>
<evidence type="ECO:0000256" key="1">
    <source>
        <dbReference type="ARBA" id="ARBA00023015"/>
    </source>
</evidence>
<dbReference type="InterPro" id="IPR003441">
    <property type="entry name" value="NAC-dom"/>
</dbReference>
<dbReference type="HOGENOM" id="CLU_016408_1_1_1"/>
<dbReference type="Pfam" id="PF02365">
    <property type="entry name" value="NAM"/>
    <property type="match status" value="1"/>
</dbReference>
<keyword evidence="1" id="KW-0805">Transcription regulation</keyword>
<reference evidence="7" key="1">
    <citation type="submission" date="2015-04" db="UniProtKB">
        <authorList>
            <consortium name="EnsemblPlants"/>
        </authorList>
    </citation>
    <scope>IDENTIFICATION</scope>
</reference>
<evidence type="ECO:0000259" key="6">
    <source>
        <dbReference type="PROSITE" id="PS51005"/>
    </source>
</evidence>
<dbReference type="PANTHER" id="PTHR31719">
    <property type="entry name" value="NAC TRANSCRIPTION FACTOR 56"/>
    <property type="match status" value="1"/>
</dbReference>
<dbReference type="InterPro" id="IPR036093">
    <property type="entry name" value="NAC_dom_sf"/>
</dbReference>